<protein>
    <submittedName>
        <fullName evidence="3">Uncharacterized protein</fullName>
    </submittedName>
</protein>
<evidence type="ECO:0000313" key="3">
    <source>
        <dbReference type="EMBL" id="JAV71342.1"/>
    </source>
</evidence>
<organism evidence="3">
    <name type="scientific">Photinus pyralis</name>
    <name type="common">Common eastern firefly</name>
    <name type="synonym">Lampyris pyralis</name>
    <dbReference type="NCBI Taxonomy" id="7054"/>
    <lineage>
        <taxon>Eukaryota</taxon>
        <taxon>Metazoa</taxon>
        <taxon>Ecdysozoa</taxon>
        <taxon>Arthropoda</taxon>
        <taxon>Hexapoda</taxon>
        <taxon>Insecta</taxon>
        <taxon>Pterygota</taxon>
        <taxon>Neoptera</taxon>
        <taxon>Endopterygota</taxon>
        <taxon>Coleoptera</taxon>
        <taxon>Polyphaga</taxon>
        <taxon>Elateriformia</taxon>
        <taxon>Elateroidea</taxon>
        <taxon>Lampyridae</taxon>
        <taxon>Lampyrinae</taxon>
        <taxon>Photinus</taxon>
    </lineage>
</organism>
<sequence>MQTMEMPQTWDRFRENARFFWESYIAVSIMRNCIVLVFVLAVVNSSNTQITGAVGTTRVPSFITPDPNDSKNKNEENGDTEGGVSNIQIEPEYNSTRNKIILNVSWDKPSSRRVLCSIL</sequence>
<feature type="transmembrane region" description="Helical" evidence="2">
    <location>
        <begin position="21"/>
        <end position="43"/>
    </location>
</feature>
<keyword evidence="2" id="KW-1133">Transmembrane helix</keyword>
<reference evidence="3" key="1">
    <citation type="journal article" date="2016" name="Sci. Rep.">
        <title>Molecular characterization of firefly nuptial gifts: a multi-omics approach sheds light on postcopulatory sexual selection.</title>
        <authorList>
            <person name="Al-Wathiqui N."/>
            <person name="Fallon T.R."/>
            <person name="South A."/>
            <person name="Weng J.K."/>
            <person name="Lewis S.M."/>
        </authorList>
    </citation>
    <scope>NUCLEOTIDE SEQUENCE</scope>
</reference>
<name>A0A1Y1LCE7_PHOPY</name>
<keyword evidence="2" id="KW-0812">Transmembrane</keyword>
<proteinExistence type="predicted"/>
<accession>A0A1Y1LCE7</accession>
<evidence type="ECO:0000256" key="2">
    <source>
        <dbReference type="SAM" id="Phobius"/>
    </source>
</evidence>
<feature type="region of interest" description="Disordered" evidence="1">
    <location>
        <begin position="58"/>
        <end position="86"/>
    </location>
</feature>
<dbReference type="AlphaFoldDB" id="A0A1Y1LCE7"/>
<evidence type="ECO:0000256" key="1">
    <source>
        <dbReference type="SAM" id="MobiDB-lite"/>
    </source>
</evidence>
<keyword evidence="2" id="KW-0472">Membrane</keyword>
<dbReference type="EMBL" id="GEZM01059936">
    <property type="protein sequence ID" value="JAV71342.1"/>
    <property type="molecule type" value="Transcribed_RNA"/>
</dbReference>